<dbReference type="Pfam" id="PF13432">
    <property type="entry name" value="TPR_16"/>
    <property type="match status" value="1"/>
</dbReference>
<gene>
    <name evidence="2" type="ORF">SAMN04487997_1950</name>
</gene>
<organism evidence="2 3">
    <name type="scientific">Frateuria terrea</name>
    <dbReference type="NCBI Taxonomy" id="529704"/>
    <lineage>
        <taxon>Bacteria</taxon>
        <taxon>Pseudomonadati</taxon>
        <taxon>Pseudomonadota</taxon>
        <taxon>Gammaproteobacteria</taxon>
        <taxon>Lysobacterales</taxon>
        <taxon>Rhodanobacteraceae</taxon>
        <taxon>Frateuria</taxon>
    </lineage>
</organism>
<dbReference type="SUPFAM" id="SSF48452">
    <property type="entry name" value="TPR-like"/>
    <property type="match status" value="1"/>
</dbReference>
<keyword evidence="3" id="KW-1185">Reference proteome</keyword>
<protein>
    <submittedName>
        <fullName evidence="2">Uncharacterized protein</fullName>
    </submittedName>
</protein>
<dbReference type="InterPro" id="IPR019734">
    <property type="entry name" value="TPR_rpt"/>
</dbReference>
<dbReference type="EMBL" id="FNYC01000003">
    <property type="protein sequence ID" value="SEI89226.1"/>
    <property type="molecule type" value="Genomic_DNA"/>
</dbReference>
<dbReference type="InterPro" id="IPR011990">
    <property type="entry name" value="TPR-like_helical_dom_sf"/>
</dbReference>
<dbReference type="STRING" id="529704.SAMN02927913_1776"/>
<reference evidence="2 3" key="1">
    <citation type="submission" date="2016-10" db="EMBL/GenBank/DDBJ databases">
        <authorList>
            <person name="de Groot N.N."/>
        </authorList>
    </citation>
    <scope>NUCLEOTIDE SEQUENCE [LARGE SCALE GENOMIC DNA]</scope>
    <source>
        <strain evidence="2 3">DSM 26515</strain>
    </source>
</reference>
<feature type="repeat" description="TPR" evidence="1">
    <location>
        <begin position="533"/>
        <end position="566"/>
    </location>
</feature>
<dbReference type="AlphaFoldDB" id="A0A1H6UCB4"/>
<keyword evidence="1" id="KW-0802">TPR repeat</keyword>
<name>A0A1H6UCB4_9GAMM</name>
<evidence type="ECO:0000313" key="2">
    <source>
        <dbReference type="EMBL" id="SEI89226.1"/>
    </source>
</evidence>
<evidence type="ECO:0000256" key="1">
    <source>
        <dbReference type="PROSITE-ProRule" id="PRU00339"/>
    </source>
</evidence>
<sequence>MITARTSTWMAFDVTDYSLQACLDAWRRRRPMGEKSGTPEEQGDHYFSRGEFEAAAEAYAACSPCTDHVRAKRGWCLAALDQFDEAEGLLTPETCGSSSSELAMLAVVVAGGWGRPKLRGGFGPKGVEARARSEQVSQLVKRALQADEPALLAFFAYKDLNDWHNDREAALAVAERALGLYKSPAMLLWRVLLLRTLGRPEAAALDTMFDEMPEEPWDDYVEEAFETAIALFRYDRAHAALDVFDGKLCREDDPTFAMGLTLLRAYVDFRRAVAGAPDTAALALQSVGRVADQLRSLADEPRHDTQRLVLFAAKLHLALAVHLKDQDAIRRSVSWLIEAYWSDGSATEYSPTHEMMWLSRLTHEADFGAGYLDPLVANSLSTNDRVHWELLNALRTIIFVNDADADAREVIAAFGSSLAPDWAAGTVASVLMTSEEADFYGAGEALAQHCLYAERTAGAYAELDEFDFDKLSAEQLSELMEGIAEGFASGDSEQPGNGKLLLGKLATVLYGKKCYGELKRFADFVAARTENDESALFYGALARHELGDYEQARAMYEAVLDENPDHRSAYWNLALVHAARANPEAIEAMLPALEERAGESEEWSKTRDHVRAALTRAKQQQAATDKQAFVRRELSAFPPLGQHPFSAAELSLVEAACLLALLRASELDHSTWTLTPFDNSSIPFEPTDRFCSALFGLVRKGIIRIADCTPQSAFVVDGGTLRYHLGRVHWLVSPHTLALQRDLRDLARGDWPAHWNSHAETLSRDLAVEECVAYMEHLADERNLDPPNATDARALFRELLEHCSVGKCWYYIYSGVQSANDYRTKFPVSRAQVTAMMLKRTRERGEIAIAKGWDTQYSRIRALPRSHLSAALHDVLTGWGERAFEELIRALDHPA</sequence>
<dbReference type="Proteomes" id="UP000199420">
    <property type="component" value="Unassembled WGS sequence"/>
</dbReference>
<accession>A0A1H6UCB4</accession>
<dbReference type="PROSITE" id="PS50005">
    <property type="entry name" value="TPR"/>
    <property type="match status" value="1"/>
</dbReference>
<evidence type="ECO:0000313" key="3">
    <source>
        <dbReference type="Proteomes" id="UP000199420"/>
    </source>
</evidence>
<proteinExistence type="predicted"/>
<dbReference type="Gene3D" id="1.25.40.10">
    <property type="entry name" value="Tetratricopeptide repeat domain"/>
    <property type="match status" value="1"/>
</dbReference>